<dbReference type="PANTHER" id="PTHR37813">
    <property type="entry name" value="FELS-2 PROPHAGE PROTEIN"/>
    <property type="match status" value="1"/>
</dbReference>
<evidence type="ECO:0000256" key="3">
    <source>
        <dbReference type="SAM" id="Phobius"/>
    </source>
</evidence>
<dbReference type="PANTHER" id="PTHR37813:SF1">
    <property type="entry name" value="FELS-2 PROPHAGE PROTEIN"/>
    <property type="match status" value="1"/>
</dbReference>
<feature type="coiled-coil region" evidence="2">
    <location>
        <begin position="97"/>
        <end position="124"/>
    </location>
</feature>
<feature type="transmembrane region" description="Helical" evidence="3">
    <location>
        <begin position="427"/>
        <end position="449"/>
    </location>
</feature>
<comment type="caution">
    <text evidence="4">The sequence shown here is derived from an EMBL/GenBank/DDBJ whole genome shotgun (WGS) entry which is preliminary data.</text>
</comment>
<keyword evidence="2" id="KW-0175">Coiled coil</keyword>
<evidence type="ECO:0000256" key="1">
    <source>
        <dbReference type="ARBA" id="ARBA00022612"/>
    </source>
</evidence>
<keyword evidence="5" id="KW-1185">Reference proteome</keyword>
<dbReference type="NCBIfam" id="TIGR01760">
    <property type="entry name" value="tape_meas_TP901"/>
    <property type="match status" value="2"/>
</dbReference>
<protein>
    <submittedName>
        <fullName evidence="4">Phage tail tape measure protein</fullName>
    </submittedName>
</protein>
<dbReference type="InterPro" id="IPR010090">
    <property type="entry name" value="Phage_tape_meas"/>
</dbReference>
<organism evidence="4 5">
    <name type="scientific">Pseudocitrobacter cyperus</name>
    <dbReference type="NCBI Taxonomy" id="3112843"/>
    <lineage>
        <taxon>Bacteria</taxon>
        <taxon>Pseudomonadati</taxon>
        <taxon>Pseudomonadota</taxon>
        <taxon>Gammaproteobacteria</taxon>
        <taxon>Enterobacterales</taxon>
        <taxon>Enterobacteriaceae</taxon>
        <taxon>Pseudocitrobacter</taxon>
    </lineage>
</organism>
<accession>A0ABV0HJM6</accession>
<sequence>MSNTSKLEVLLKAVDLATRPFKSVQAASQSLSENILTTQQTLHDLNGQASKIDGFRQSSAELVVTGLSLQQAKQQAAALAIQLKNTQAPTEGQTRAMMDARKNAADLQRQYDALRLSVQQQRLALSQAGINTRKLSADDLRLKNSISETTAHLGQQREALARVSAQQDKLNSVKRRYQAGKDIAGRVTAFGTAAANAGAAGARASVKLLSPGYVFAQKSAQLQATLGVAKDSEDMVGLRKQARQLGDASPVSAVGVISAQLSLARAGGSASTIQEVTPTLLAMSQVNNRSLDDNASALIALHKNPPLSGESVAHIAEADAVVRGTNAPVTVPVITAQADASQDTLSGDIKRFQSAYAAIGIDLFARQETSLRSLVTTATDLVVQLDSWLQKNQGVATTLSYIATVGPAVLGVVGNIAIAAGQTIGAINLIVTAASTAGALFTTVCSGIITAIGAITWPVLAIAAAVVAGALLIRTYWEPISAFFTGVVEGVMRAFAPIGEMFAPLAPLFAALGEKLNGVRQWFNELITPVQYTQEALNNCRDVGVLFGQSLADALLLPLNAFNKLRSGIDWVLQKLGIIDKASSTLDQTALKTNALMQSDSDAPQISQNGAYQRYQPVLTPAGRSYVDQSRSEFHITVSAESAAADSQLSNKIKSELEQWEQSRRTRQFSGLNYDLGGY</sequence>
<feature type="transmembrane region" description="Helical" evidence="3">
    <location>
        <begin position="455"/>
        <end position="473"/>
    </location>
</feature>
<feature type="transmembrane region" description="Helical" evidence="3">
    <location>
        <begin position="399"/>
        <end position="420"/>
    </location>
</feature>
<dbReference type="RefSeq" id="WP_347794677.1">
    <property type="nucleotide sequence ID" value="NZ_JAYMYY010000002.1"/>
</dbReference>
<evidence type="ECO:0000313" key="5">
    <source>
        <dbReference type="Proteomes" id="UP001444146"/>
    </source>
</evidence>
<name>A0ABV0HJM6_9ENTR</name>
<gene>
    <name evidence="4" type="ORF">VSR74_10475</name>
</gene>
<dbReference type="EMBL" id="JAYMYY010000002">
    <property type="protein sequence ID" value="MEO3990240.1"/>
    <property type="molecule type" value="Genomic_DNA"/>
</dbReference>
<dbReference type="Proteomes" id="UP001444146">
    <property type="component" value="Unassembled WGS sequence"/>
</dbReference>
<keyword evidence="3" id="KW-0472">Membrane</keyword>
<evidence type="ECO:0000256" key="2">
    <source>
        <dbReference type="SAM" id="Coils"/>
    </source>
</evidence>
<proteinExistence type="predicted"/>
<keyword evidence="3" id="KW-0812">Transmembrane</keyword>
<keyword evidence="1" id="KW-1188">Viral release from host cell</keyword>
<keyword evidence="3" id="KW-1133">Transmembrane helix</keyword>
<evidence type="ECO:0000313" key="4">
    <source>
        <dbReference type="EMBL" id="MEO3990240.1"/>
    </source>
</evidence>
<reference evidence="4 5" key="1">
    <citation type="submission" date="2024-01" db="EMBL/GenBank/DDBJ databases">
        <title>Pseudocitrobacter sp. Endophytic strain Cyp-38L.</title>
        <authorList>
            <person name="Amer M.A."/>
            <person name="Hamed S.M."/>
        </authorList>
    </citation>
    <scope>NUCLEOTIDE SEQUENCE [LARGE SCALE GENOMIC DNA]</scope>
    <source>
        <strain evidence="4 5">Cyp38S</strain>
    </source>
</reference>